<name>A0A7X2IUP4_9BURK</name>
<evidence type="ECO:0000313" key="2">
    <source>
        <dbReference type="EMBL" id="MRV76265.1"/>
    </source>
</evidence>
<dbReference type="AlphaFoldDB" id="A0A7X2IUP4"/>
<organism evidence="2 3">
    <name type="scientific">Pseudoduganella rivuli</name>
    <dbReference type="NCBI Taxonomy" id="2666085"/>
    <lineage>
        <taxon>Bacteria</taxon>
        <taxon>Pseudomonadati</taxon>
        <taxon>Pseudomonadota</taxon>
        <taxon>Betaproteobacteria</taxon>
        <taxon>Burkholderiales</taxon>
        <taxon>Oxalobacteraceae</taxon>
        <taxon>Telluria group</taxon>
        <taxon>Pseudoduganella</taxon>
    </lineage>
</organism>
<sequence>MRIKSTMLLSSLLLSGCAWSEQPKQQSQPEPRPMKAIDDVEPAVTAEVAAALGRIAGDPQAETAPLLRACPSAMPLELLLRTVKGEERTYVYRALCPTKLLVTVTYGKAATIKQLTVNKE</sequence>
<dbReference type="Proteomes" id="UP000446768">
    <property type="component" value="Unassembled WGS sequence"/>
</dbReference>
<keyword evidence="1" id="KW-0732">Signal</keyword>
<keyword evidence="3" id="KW-1185">Reference proteome</keyword>
<dbReference type="RefSeq" id="WP_154381590.1">
    <property type="nucleotide sequence ID" value="NZ_WKJJ01000029.1"/>
</dbReference>
<evidence type="ECO:0000313" key="3">
    <source>
        <dbReference type="Proteomes" id="UP000446768"/>
    </source>
</evidence>
<accession>A0A7X2IUP4</accession>
<comment type="caution">
    <text evidence="2">The sequence shown here is derived from an EMBL/GenBank/DDBJ whole genome shotgun (WGS) entry which is preliminary data.</text>
</comment>
<proteinExistence type="predicted"/>
<evidence type="ECO:0000256" key="1">
    <source>
        <dbReference type="SAM" id="SignalP"/>
    </source>
</evidence>
<dbReference type="EMBL" id="WKJJ01000029">
    <property type="protein sequence ID" value="MRV76265.1"/>
    <property type="molecule type" value="Genomic_DNA"/>
</dbReference>
<protein>
    <recommendedName>
        <fullName evidence="4">Lipoprotein</fullName>
    </recommendedName>
</protein>
<reference evidence="2 3" key="1">
    <citation type="submission" date="2019-11" db="EMBL/GenBank/DDBJ databases">
        <title>Novel species isolated from a subtropical stream in China.</title>
        <authorList>
            <person name="Lu H."/>
        </authorList>
    </citation>
    <scope>NUCLEOTIDE SEQUENCE [LARGE SCALE GENOMIC DNA]</scope>
    <source>
        <strain evidence="2 3">FT92W</strain>
    </source>
</reference>
<evidence type="ECO:0008006" key="4">
    <source>
        <dbReference type="Google" id="ProtNLM"/>
    </source>
</evidence>
<feature type="chain" id="PRO_5031400019" description="Lipoprotein" evidence="1">
    <location>
        <begin position="21"/>
        <end position="120"/>
    </location>
</feature>
<feature type="signal peptide" evidence="1">
    <location>
        <begin position="1"/>
        <end position="20"/>
    </location>
</feature>
<gene>
    <name evidence="2" type="ORF">GJ700_31605</name>
</gene>